<organism evidence="1 2">
    <name type="scientific">Isobaculum melis</name>
    <dbReference type="NCBI Taxonomy" id="142588"/>
    <lineage>
        <taxon>Bacteria</taxon>
        <taxon>Bacillati</taxon>
        <taxon>Bacillota</taxon>
        <taxon>Bacilli</taxon>
        <taxon>Lactobacillales</taxon>
        <taxon>Carnobacteriaceae</taxon>
        <taxon>Isobaculum</taxon>
    </lineage>
</organism>
<protein>
    <recommendedName>
        <fullName evidence="3">DUF4303 domain-containing protein</fullName>
    </recommendedName>
</protein>
<dbReference type="InterPro" id="IPR025409">
    <property type="entry name" value="DUF4303"/>
</dbReference>
<gene>
    <name evidence="1" type="ORF">SAMN04488559_11011</name>
</gene>
<evidence type="ECO:0000313" key="2">
    <source>
        <dbReference type="Proteomes" id="UP000198948"/>
    </source>
</evidence>
<dbReference type="Proteomes" id="UP000198948">
    <property type="component" value="Unassembled WGS sequence"/>
</dbReference>
<dbReference type="EMBL" id="FOHA01000010">
    <property type="protein sequence ID" value="SER90225.1"/>
    <property type="molecule type" value="Genomic_DNA"/>
</dbReference>
<proteinExistence type="predicted"/>
<name>A0A1H9SZ43_9LACT</name>
<dbReference type="Pfam" id="PF14136">
    <property type="entry name" value="DUF4303"/>
    <property type="match status" value="1"/>
</dbReference>
<reference evidence="1 2" key="1">
    <citation type="submission" date="2016-10" db="EMBL/GenBank/DDBJ databases">
        <authorList>
            <person name="de Groot N.N."/>
        </authorList>
    </citation>
    <scope>NUCLEOTIDE SEQUENCE [LARGE SCALE GENOMIC DNA]</scope>
    <source>
        <strain evidence="1 2">DSM 13760</strain>
    </source>
</reference>
<keyword evidence="2" id="KW-1185">Reference proteome</keyword>
<sequence>MAFVTDDFFETLYCVLSTKEQFEDYQKKNPDYTTYKGQEWATYEWLYGDSNVENSPFGNKFYPILSKLSSELALPYDMHDENKQAFIAAFIDAITEGVLAIPDEVFTSNQQNKETITFFISISDNDYAETIENESAKRMNHQELANHFIQRFN</sequence>
<dbReference type="AlphaFoldDB" id="A0A1H9SZ43"/>
<evidence type="ECO:0008006" key="3">
    <source>
        <dbReference type="Google" id="ProtNLM"/>
    </source>
</evidence>
<dbReference type="RefSeq" id="WP_245706258.1">
    <property type="nucleotide sequence ID" value="NZ_FOHA01000010.1"/>
</dbReference>
<evidence type="ECO:0000313" key="1">
    <source>
        <dbReference type="EMBL" id="SER90225.1"/>
    </source>
</evidence>
<accession>A0A1H9SZ43</accession>
<dbReference type="STRING" id="142588.SAMN04488559_11011"/>